<feature type="transmembrane region" description="Helical" evidence="7">
    <location>
        <begin position="372"/>
        <end position="392"/>
    </location>
</feature>
<dbReference type="InterPro" id="IPR036259">
    <property type="entry name" value="MFS_trans_sf"/>
</dbReference>
<evidence type="ECO:0000313" key="8">
    <source>
        <dbReference type="EMBL" id="KAJ3428398.1"/>
    </source>
</evidence>
<evidence type="ECO:0000256" key="4">
    <source>
        <dbReference type="ARBA" id="ARBA00022692"/>
    </source>
</evidence>
<evidence type="ECO:0000256" key="7">
    <source>
        <dbReference type="SAM" id="Phobius"/>
    </source>
</evidence>
<dbReference type="Pfam" id="PF01733">
    <property type="entry name" value="Nucleoside_tran"/>
    <property type="match status" value="1"/>
</dbReference>
<dbReference type="InterPro" id="IPR002259">
    <property type="entry name" value="Eqnu_transpt"/>
</dbReference>
<feature type="transmembrane region" description="Helical" evidence="7">
    <location>
        <begin position="318"/>
        <end position="337"/>
    </location>
</feature>
<feature type="transmembrane region" description="Helical" evidence="7">
    <location>
        <begin position="113"/>
        <end position="138"/>
    </location>
</feature>
<dbReference type="GO" id="GO:0005337">
    <property type="term" value="F:nucleoside transmembrane transporter activity"/>
    <property type="evidence" value="ECO:0007669"/>
    <property type="project" value="InterPro"/>
</dbReference>
<feature type="transmembrane region" description="Helical" evidence="7">
    <location>
        <begin position="79"/>
        <end position="101"/>
    </location>
</feature>
<name>A0AAV7YF63_9EUKA</name>
<evidence type="ECO:0000256" key="5">
    <source>
        <dbReference type="ARBA" id="ARBA00022989"/>
    </source>
</evidence>
<dbReference type="PRINTS" id="PR01130">
    <property type="entry name" value="DERENTRNSPRT"/>
</dbReference>
<dbReference type="SUPFAM" id="SSF103473">
    <property type="entry name" value="MFS general substrate transporter"/>
    <property type="match status" value="1"/>
</dbReference>
<feature type="transmembrane region" description="Helical" evidence="7">
    <location>
        <begin position="349"/>
        <end position="366"/>
    </location>
</feature>
<comment type="similarity">
    <text evidence="2">Belongs to the SLC29A/ENT transporter (TC 2.A.57) family.</text>
</comment>
<dbReference type="GO" id="GO:0005886">
    <property type="term" value="C:plasma membrane"/>
    <property type="evidence" value="ECO:0007669"/>
    <property type="project" value="TreeGrafter"/>
</dbReference>
<feature type="transmembrane region" description="Helical" evidence="7">
    <location>
        <begin position="179"/>
        <end position="200"/>
    </location>
</feature>
<keyword evidence="3" id="KW-0813">Transport</keyword>
<comment type="subcellular location">
    <subcellularLocation>
        <location evidence="1">Membrane</location>
        <topology evidence="1">Multi-pass membrane protein</topology>
    </subcellularLocation>
</comment>
<accession>A0AAV7YF63</accession>
<dbReference type="PANTHER" id="PTHR10332:SF10">
    <property type="entry name" value="EQUILIBRATIVE NUCLEOSIDE TRANSPORTER 4"/>
    <property type="match status" value="1"/>
</dbReference>
<evidence type="ECO:0000256" key="3">
    <source>
        <dbReference type="ARBA" id="ARBA00022448"/>
    </source>
</evidence>
<feature type="transmembrane region" description="Helical" evidence="7">
    <location>
        <begin position="145"/>
        <end position="164"/>
    </location>
</feature>
<feature type="transmembrane region" description="Helical" evidence="7">
    <location>
        <begin position="413"/>
        <end position="440"/>
    </location>
</feature>
<keyword evidence="4 7" id="KW-0812">Transmembrane</keyword>
<keyword evidence="6 7" id="KW-0472">Membrane</keyword>
<evidence type="ECO:0000256" key="1">
    <source>
        <dbReference type="ARBA" id="ARBA00004141"/>
    </source>
</evidence>
<feature type="transmembrane region" description="Helical" evidence="7">
    <location>
        <begin position="284"/>
        <end position="306"/>
    </location>
</feature>
<dbReference type="AlphaFoldDB" id="A0AAV7YF63"/>
<sequence length="444" mass="50169">MGVAHLLPFNVFLTAFDYFNTNLSKVSKSFEFYISNIMTWGTCSSLSFDLFFCSYLENKKRKRNLDKQKQDNKKKKLKFTNRIIGGYIIYILTTGSVPIIMKFCTLKVAFGLIMANVTFVGLSTGICQGGVFGFAAIFEPKYTTAIMSGQGFAGIIVSFLRVITKGITHQTTKGIRNSAFAYFIASSCIVFLITVGYYILINTQFAKYYISKYFYYLQSENCNLIITENEKGDNLKYCSSEIEIDTPINLSENNFINGEDDSLLPNNTPKEIKLWSLYKKISRFSFSVFFTFFISLTLFPSVMVQIPSTRNHLNTTGWFALILITLFNSVDTFGRTLPRWIPNLFSDNFLVIIVLSRLIFFILFMLCVEKVIFTDSVSIIIIIIFSITNGYPGSISMMRGPFADGVKENERSTAAVIMTLSLQYGLAVGSATSFIFIPLIKALK</sequence>
<dbReference type="PIRSF" id="PIRSF016379">
    <property type="entry name" value="ENT"/>
    <property type="match status" value="1"/>
</dbReference>
<comment type="caution">
    <text evidence="8">The sequence shown here is derived from an EMBL/GenBank/DDBJ whole genome shotgun (WGS) entry which is preliminary data.</text>
</comment>
<evidence type="ECO:0000256" key="6">
    <source>
        <dbReference type="ARBA" id="ARBA00023136"/>
    </source>
</evidence>
<gene>
    <name evidence="8" type="ORF">M0812_26034</name>
</gene>
<protein>
    <submittedName>
        <fullName evidence="8">Equilibrative nucleoside transporter 1 isoform a</fullName>
    </submittedName>
</protein>
<organism evidence="8 9">
    <name type="scientific">Anaeramoeba flamelloides</name>
    <dbReference type="NCBI Taxonomy" id="1746091"/>
    <lineage>
        <taxon>Eukaryota</taxon>
        <taxon>Metamonada</taxon>
        <taxon>Anaeramoebidae</taxon>
        <taxon>Anaeramoeba</taxon>
    </lineage>
</organism>
<reference evidence="8" key="1">
    <citation type="submission" date="2022-08" db="EMBL/GenBank/DDBJ databases">
        <title>Novel sulphate-reducing endosymbionts in the free-living metamonad Anaeramoeba.</title>
        <authorList>
            <person name="Jerlstrom-Hultqvist J."/>
            <person name="Cepicka I."/>
            <person name="Gallot-Lavallee L."/>
            <person name="Salas-Leiva D."/>
            <person name="Curtis B.A."/>
            <person name="Zahonova K."/>
            <person name="Pipaliya S."/>
            <person name="Dacks J."/>
            <person name="Roger A.J."/>
        </authorList>
    </citation>
    <scope>NUCLEOTIDE SEQUENCE</scope>
    <source>
        <strain evidence="8">Busselton2</strain>
    </source>
</reference>
<feature type="transmembrane region" description="Helical" evidence="7">
    <location>
        <begin position="37"/>
        <end position="58"/>
    </location>
</feature>
<dbReference type="PANTHER" id="PTHR10332">
    <property type="entry name" value="EQUILIBRATIVE NUCLEOSIDE TRANSPORTER"/>
    <property type="match status" value="1"/>
</dbReference>
<evidence type="ECO:0000313" key="9">
    <source>
        <dbReference type="Proteomes" id="UP001146793"/>
    </source>
</evidence>
<dbReference type="EMBL" id="JANTQA010000060">
    <property type="protein sequence ID" value="KAJ3428398.1"/>
    <property type="molecule type" value="Genomic_DNA"/>
</dbReference>
<dbReference type="Proteomes" id="UP001146793">
    <property type="component" value="Unassembled WGS sequence"/>
</dbReference>
<proteinExistence type="inferred from homology"/>
<keyword evidence="5 7" id="KW-1133">Transmembrane helix</keyword>
<evidence type="ECO:0000256" key="2">
    <source>
        <dbReference type="ARBA" id="ARBA00007965"/>
    </source>
</evidence>